<evidence type="ECO:0000256" key="2">
    <source>
        <dbReference type="ARBA" id="ARBA00022737"/>
    </source>
</evidence>
<name>A0A9K3PFY0_9STRA</name>
<keyword evidence="1" id="KW-0808">Transferase</keyword>
<feature type="compositionally biased region" description="Basic and acidic residues" evidence="5">
    <location>
        <begin position="770"/>
        <end position="787"/>
    </location>
</feature>
<accession>A0A9K3PFY0</accession>
<organism evidence="7 8">
    <name type="scientific">Nitzschia inconspicua</name>
    <dbReference type="NCBI Taxonomy" id="303405"/>
    <lineage>
        <taxon>Eukaryota</taxon>
        <taxon>Sar</taxon>
        <taxon>Stramenopiles</taxon>
        <taxon>Ochrophyta</taxon>
        <taxon>Bacillariophyta</taxon>
        <taxon>Bacillariophyceae</taxon>
        <taxon>Bacillariophycidae</taxon>
        <taxon>Bacillariales</taxon>
        <taxon>Bacillariaceae</taxon>
        <taxon>Nitzschia</taxon>
    </lineage>
</organism>
<dbReference type="AlphaFoldDB" id="A0A9K3PFY0"/>
<feature type="repeat" description="TPR" evidence="4">
    <location>
        <begin position="302"/>
        <end position="335"/>
    </location>
</feature>
<comment type="caution">
    <text evidence="7">The sequence shown here is derived from an EMBL/GenBank/DDBJ whole genome shotgun (WGS) entry which is preliminary data.</text>
</comment>
<keyword evidence="2" id="KW-0677">Repeat</keyword>
<feature type="region of interest" description="Disordered" evidence="5">
    <location>
        <begin position="1"/>
        <end position="41"/>
    </location>
</feature>
<reference evidence="7" key="2">
    <citation type="submission" date="2021-04" db="EMBL/GenBank/DDBJ databases">
        <authorList>
            <person name="Podell S."/>
        </authorList>
    </citation>
    <scope>NUCLEOTIDE SEQUENCE</scope>
    <source>
        <strain evidence="7">Hildebrandi</strain>
    </source>
</reference>
<evidence type="ECO:0000256" key="5">
    <source>
        <dbReference type="SAM" id="MobiDB-lite"/>
    </source>
</evidence>
<dbReference type="PANTHER" id="PTHR12788:SF10">
    <property type="entry name" value="PROTEIN-TYROSINE SULFOTRANSFERASE"/>
    <property type="match status" value="1"/>
</dbReference>
<keyword evidence="8" id="KW-1185">Reference proteome</keyword>
<dbReference type="Proteomes" id="UP000693970">
    <property type="component" value="Unassembled WGS sequence"/>
</dbReference>
<keyword evidence="6" id="KW-0812">Transmembrane</keyword>
<sequence length="802" mass="90051">MPSYGDKNDDDCVDRTLSSSSTTTKTTTPKPPLQPPVVSDDIPPVPLSSTYQPSVTVSIFITWILPVLVIALLTRFAVDPEATFVNPSKSSSRPITIDFSQKPVDVVAPAPSAQPTTTTTKTEDQPALAVQRPKKKNTPPPTLIADKPTGYIEIVQAIQRRRLDFETTDTGPMEGHVIKEEAKEKPKVQEPPRGASSDPVRNQLKATIDELRREHQQDPTNLLKLMEFADALRMYDVQYHDGGTAQQECITSYQKAIDLALHDKKSKLDRGMETNRNLHGTVDVAEELVMDYSARSIDGILCTLYTALGKVYFMANMFEKAIESYSQALQIEPLYLDAMSARGSSRIIVGDYEGAGQDFTICIENDVAGRFLDVYTGLARVLQAKESAVPQGWEPMIDTLQNRMIPALQSQYNNPSATQQTRNMISNTLNRLYHVLFLYHDVKTKEVEQAWHYLTLSYQHKMSILPAWNAGMEAQKIAATKQIFHRGFWPPNVGSLSKVPIFIIGFVRSGSTLLERVLDAHPQIVGTGENSVFNGRLDEIRNKIVETSMNGDAAALVNVIESLADGVVDEMKQRWEMVASAEDRAANEGNPERYVDKMLTNYYNVGFIHMLFPNALILHVAREPMDTIFSAYKHEFPPGPLDYTSEFAGLAELYRGYRDLMEHWDRELPGRVTHVRYEDLVHDMPGVAKQIIAATGLEWDESVLDFHKKKHAVNTLSTTQVRKGIYKDSLQAWRRYESQLSPLVELIGERTVYDLKTSLPGYVPTSSMLDGDKDDDRAESNDADNKAQESTFTEQDRTHEEL</sequence>
<evidence type="ECO:0000256" key="3">
    <source>
        <dbReference type="ARBA" id="ARBA00022803"/>
    </source>
</evidence>
<protein>
    <submittedName>
        <fullName evidence="7">Sulfotransferase</fullName>
    </submittedName>
</protein>
<gene>
    <name evidence="7" type="ORF">IV203_005250</name>
</gene>
<evidence type="ECO:0000256" key="6">
    <source>
        <dbReference type="SAM" id="Phobius"/>
    </source>
</evidence>
<feature type="compositionally biased region" description="Basic and acidic residues" evidence="5">
    <location>
        <begin position="179"/>
        <end position="190"/>
    </location>
</feature>
<feature type="transmembrane region" description="Helical" evidence="6">
    <location>
        <begin position="57"/>
        <end position="78"/>
    </location>
</feature>
<evidence type="ECO:0000256" key="1">
    <source>
        <dbReference type="ARBA" id="ARBA00022679"/>
    </source>
</evidence>
<dbReference type="PROSITE" id="PS50005">
    <property type="entry name" value="TPR"/>
    <property type="match status" value="1"/>
</dbReference>
<dbReference type="PROSITE" id="PS50293">
    <property type="entry name" value="TPR_REGION"/>
    <property type="match status" value="1"/>
</dbReference>
<dbReference type="InterPro" id="IPR026634">
    <property type="entry name" value="TPST-like"/>
</dbReference>
<dbReference type="GO" id="GO:0008476">
    <property type="term" value="F:protein-tyrosine sulfotransferase activity"/>
    <property type="evidence" value="ECO:0007669"/>
    <property type="project" value="InterPro"/>
</dbReference>
<feature type="region of interest" description="Disordered" evidence="5">
    <location>
        <begin position="107"/>
        <end position="146"/>
    </location>
</feature>
<dbReference type="PANTHER" id="PTHR12788">
    <property type="entry name" value="PROTEIN-TYROSINE SULFOTRANSFERASE 2"/>
    <property type="match status" value="1"/>
</dbReference>
<proteinExistence type="predicted"/>
<dbReference type="InterPro" id="IPR019734">
    <property type="entry name" value="TPR_rpt"/>
</dbReference>
<evidence type="ECO:0000256" key="4">
    <source>
        <dbReference type="PROSITE-ProRule" id="PRU00339"/>
    </source>
</evidence>
<keyword evidence="6" id="KW-0472">Membrane</keyword>
<dbReference type="GO" id="GO:0005794">
    <property type="term" value="C:Golgi apparatus"/>
    <property type="evidence" value="ECO:0007669"/>
    <property type="project" value="TreeGrafter"/>
</dbReference>
<evidence type="ECO:0000313" key="7">
    <source>
        <dbReference type="EMBL" id="KAG7346182.1"/>
    </source>
</evidence>
<dbReference type="InterPro" id="IPR013105">
    <property type="entry name" value="TPR_2"/>
</dbReference>
<dbReference type="EMBL" id="JAGRRH010000021">
    <property type="protein sequence ID" value="KAG7346182.1"/>
    <property type="molecule type" value="Genomic_DNA"/>
</dbReference>
<evidence type="ECO:0000313" key="8">
    <source>
        <dbReference type="Proteomes" id="UP000693970"/>
    </source>
</evidence>
<dbReference type="SMART" id="SM00028">
    <property type="entry name" value="TPR"/>
    <property type="match status" value="1"/>
</dbReference>
<keyword evidence="6" id="KW-1133">Transmembrane helix</keyword>
<feature type="compositionally biased region" description="Low complexity" evidence="5">
    <location>
        <begin position="16"/>
        <end position="28"/>
    </location>
</feature>
<dbReference type="Pfam" id="PF13469">
    <property type="entry name" value="Sulfotransfer_3"/>
    <property type="match status" value="1"/>
</dbReference>
<feature type="region of interest" description="Disordered" evidence="5">
    <location>
        <begin position="764"/>
        <end position="802"/>
    </location>
</feature>
<dbReference type="OrthoDB" id="545675at2759"/>
<feature type="region of interest" description="Disordered" evidence="5">
    <location>
        <begin position="179"/>
        <end position="200"/>
    </location>
</feature>
<keyword evidence="3 4" id="KW-0802">TPR repeat</keyword>
<dbReference type="Pfam" id="PF07719">
    <property type="entry name" value="TPR_2"/>
    <property type="match status" value="1"/>
</dbReference>
<reference evidence="7" key="1">
    <citation type="journal article" date="2021" name="Sci. Rep.">
        <title>Diploid genomic architecture of Nitzschia inconspicua, an elite biomass production diatom.</title>
        <authorList>
            <person name="Oliver A."/>
            <person name="Podell S."/>
            <person name="Pinowska A."/>
            <person name="Traller J.C."/>
            <person name="Smith S.R."/>
            <person name="McClure R."/>
            <person name="Beliaev A."/>
            <person name="Bohutskyi P."/>
            <person name="Hill E.A."/>
            <person name="Rabines A."/>
            <person name="Zheng H."/>
            <person name="Allen L.Z."/>
            <person name="Kuo A."/>
            <person name="Grigoriev I.V."/>
            <person name="Allen A.E."/>
            <person name="Hazlebeck D."/>
            <person name="Allen E.E."/>
        </authorList>
    </citation>
    <scope>NUCLEOTIDE SEQUENCE</scope>
    <source>
        <strain evidence="7">Hildebrandi</strain>
    </source>
</reference>